<accession>A0ABN6TUC6</accession>
<evidence type="ECO:0000313" key="3">
    <source>
        <dbReference type="EMBL" id="BDT79217.1"/>
    </source>
</evidence>
<dbReference type="SMART" id="SM00471">
    <property type="entry name" value="HDc"/>
    <property type="match status" value="1"/>
</dbReference>
<dbReference type="PROSITE" id="PS51832">
    <property type="entry name" value="HD_GYP"/>
    <property type="match status" value="1"/>
</dbReference>
<dbReference type="PANTHER" id="PTHR43155:SF2">
    <property type="entry name" value="CYCLIC DI-GMP PHOSPHODIESTERASE PA4108"/>
    <property type="match status" value="1"/>
</dbReference>
<dbReference type="RefSeq" id="WP_281744460.1">
    <property type="nucleotide sequence ID" value="NZ_AP026974.1"/>
</dbReference>
<evidence type="ECO:0000313" key="4">
    <source>
        <dbReference type="Proteomes" id="UP001211204"/>
    </source>
</evidence>
<dbReference type="Gene3D" id="1.10.3210.10">
    <property type="entry name" value="Hypothetical protein af1432"/>
    <property type="match status" value="1"/>
</dbReference>
<evidence type="ECO:0000259" key="2">
    <source>
        <dbReference type="PROSITE" id="PS51832"/>
    </source>
</evidence>
<dbReference type="Pfam" id="PF13487">
    <property type="entry name" value="HD_5"/>
    <property type="match status" value="1"/>
</dbReference>
<sequence>MKLSSSEQVNQRIKSSVEVDRRDTDLPCASSGEVNLSSKAVSQLHKNRLRPSTGENDQESEYKLENFMIGPLLAISKMLELHDPYTAGHEKRVGIVARDIAIEMGWSEGRAKLLELIGLVHDVGKIALPIEILTKPTRLSPIEMELVRTHTDAGYEILKNLTFPVPLAEIVREHHERLDGSGYPHKLKGDQILLEARIIAVADVLESMATQRPYRKALGIEAALEELTKNRGTLYDSEVVDAITRLFRDKAYQLPAY</sequence>
<feature type="region of interest" description="Disordered" evidence="1">
    <location>
        <begin position="1"/>
        <end position="32"/>
    </location>
</feature>
<dbReference type="Proteomes" id="UP001211204">
    <property type="component" value="Chromosome"/>
</dbReference>
<feature type="domain" description="HD-GYP" evidence="2">
    <location>
        <begin position="64"/>
        <end position="257"/>
    </location>
</feature>
<evidence type="ECO:0000256" key="1">
    <source>
        <dbReference type="SAM" id="MobiDB-lite"/>
    </source>
</evidence>
<dbReference type="SUPFAM" id="SSF109604">
    <property type="entry name" value="HD-domain/PDEase-like"/>
    <property type="match status" value="1"/>
</dbReference>
<dbReference type="InterPro" id="IPR006675">
    <property type="entry name" value="HDIG_dom"/>
</dbReference>
<dbReference type="NCBIfam" id="TIGR00277">
    <property type="entry name" value="HDIG"/>
    <property type="match status" value="1"/>
</dbReference>
<reference evidence="3 4" key="1">
    <citation type="submission" date="2022-11" db="EMBL/GenBank/DDBJ databases">
        <title>Complete Genome Sequences of three Polynucleobacter sp. Subcluster PnecC Strains KF022, KF023, and KF032 Isolated from a Shallow Eutrophic Lake in Japan.</title>
        <authorList>
            <person name="Ogata Y."/>
            <person name="Watanabe K."/>
            <person name="Takemine S."/>
            <person name="Shindo C."/>
            <person name="Kurokawa R."/>
            <person name="Suda W."/>
        </authorList>
    </citation>
    <scope>NUCLEOTIDE SEQUENCE [LARGE SCALE GENOMIC DNA]</scope>
    <source>
        <strain evidence="3 4">KF032</strain>
    </source>
</reference>
<dbReference type="InterPro" id="IPR003607">
    <property type="entry name" value="HD/PDEase_dom"/>
</dbReference>
<proteinExistence type="predicted"/>
<dbReference type="PANTHER" id="PTHR43155">
    <property type="entry name" value="CYCLIC DI-GMP PHOSPHODIESTERASE PA4108-RELATED"/>
    <property type="match status" value="1"/>
</dbReference>
<dbReference type="EMBL" id="AP026974">
    <property type="protein sequence ID" value="BDT79217.1"/>
    <property type="molecule type" value="Genomic_DNA"/>
</dbReference>
<dbReference type="InterPro" id="IPR037522">
    <property type="entry name" value="HD_GYP_dom"/>
</dbReference>
<dbReference type="CDD" id="cd00077">
    <property type="entry name" value="HDc"/>
    <property type="match status" value="1"/>
</dbReference>
<name>A0ABN6TUC6_9BURK</name>
<keyword evidence="4" id="KW-1185">Reference proteome</keyword>
<organism evidence="3 4">
    <name type="scientific">Polynucleobacter yangtzensis</name>
    <dbReference type="NCBI Taxonomy" id="1743159"/>
    <lineage>
        <taxon>Bacteria</taxon>
        <taxon>Pseudomonadati</taxon>
        <taxon>Pseudomonadota</taxon>
        <taxon>Betaproteobacteria</taxon>
        <taxon>Burkholderiales</taxon>
        <taxon>Burkholderiaceae</taxon>
        <taxon>Polynucleobacter</taxon>
    </lineage>
</organism>
<feature type="compositionally biased region" description="Polar residues" evidence="1">
    <location>
        <begin position="1"/>
        <end position="14"/>
    </location>
</feature>
<feature type="compositionally biased region" description="Basic and acidic residues" evidence="1">
    <location>
        <begin position="15"/>
        <end position="25"/>
    </location>
</feature>
<gene>
    <name evidence="3" type="ORF">PKF032_11050</name>
</gene>
<protein>
    <recommendedName>
        <fullName evidence="2">HD-GYP domain-containing protein</fullName>
    </recommendedName>
</protein>